<dbReference type="EMBL" id="AP027733">
    <property type="protein sequence ID" value="BDZ52755.1"/>
    <property type="molecule type" value="Genomic_DNA"/>
</dbReference>
<reference evidence="2" key="1">
    <citation type="journal article" date="2019" name="Int. J. Syst. Evol. Microbiol.">
        <title>The Global Catalogue of Microorganisms (GCM) 10K type strain sequencing project: providing services to taxonomists for standard genome sequencing and annotation.</title>
        <authorList>
            <consortium name="The Broad Institute Genomics Platform"/>
            <consortium name="The Broad Institute Genome Sequencing Center for Infectious Disease"/>
            <person name="Wu L."/>
            <person name="Ma J."/>
        </authorList>
    </citation>
    <scope>NUCLEOTIDE SEQUENCE [LARGE SCALE GENOMIC DNA]</scope>
    <source>
        <strain evidence="2">NBRC 108728</strain>
    </source>
</reference>
<evidence type="ECO:0000313" key="1">
    <source>
        <dbReference type="EMBL" id="BDZ52755.1"/>
    </source>
</evidence>
<protein>
    <submittedName>
        <fullName evidence="1">Uncharacterized protein</fullName>
    </submittedName>
</protein>
<accession>A0ABN6Y9Z9</accession>
<name>A0ABN6Y9Z9_9MICO</name>
<geneLocation type="plasmid" evidence="1 2">
    <name>pNBRC108728a</name>
</geneLocation>
<dbReference type="Proteomes" id="UP001321486">
    <property type="component" value="Plasmid pNBRC108728a"/>
</dbReference>
<gene>
    <name evidence="1" type="ORF">GCM10025867_49960</name>
</gene>
<keyword evidence="2" id="KW-1185">Reference proteome</keyword>
<keyword evidence="1" id="KW-0614">Plasmid</keyword>
<proteinExistence type="predicted"/>
<organism evidence="1 2">
    <name type="scientific">Frondihabitans sucicola</name>
    <dbReference type="NCBI Taxonomy" id="1268041"/>
    <lineage>
        <taxon>Bacteria</taxon>
        <taxon>Bacillati</taxon>
        <taxon>Actinomycetota</taxon>
        <taxon>Actinomycetes</taxon>
        <taxon>Micrococcales</taxon>
        <taxon>Microbacteriaceae</taxon>
        <taxon>Frondihabitans</taxon>
    </lineage>
</organism>
<sequence>MSELAERILAAQATFDRDNELHRIERSLQYYGDGGASIIEAAPSFERRVAAIDAAIEDAKPVALDTAPFVAATNLAFGLGLTIEHPSASNGRRVRIGDEPHAMFDLFFAADGSFVAMHGHDAHISVRNGDVTAETGLQDALAVLRRVGAEYDARVEAAALARK</sequence>
<evidence type="ECO:0000313" key="2">
    <source>
        <dbReference type="Proteomes" id="UP001321486"/>
    </source>
</evidence>